<keyword evidence="2" id="KW-1185">Reference proteome</keyword>
<dbReference type="Proteomes" id="UP000195880">
    <property type="component" value="Chromosome"/>
</dbReference>
<proteinExistence type="predicted"/>
<evidence type="ECO:0000313" key="2">
    <source>
        <dbReference type="Proteomes" id="UP000195880"/>
    </source>
</evidence>
<dbReference type="KEGG" id="salf:SMD44_08336"/>
<accession>A0A1Z1WR24</accession>
<sequence>MKALHEALEHLIEDGTYGQVLRRWGLSDEAVPASEVNPRGLPKSS</sequence>
<dbReference type="EMBL" id="CP021748">
    <property type="protein sequence ID" value="ARX88849.1"/>
    <property type="molecule type" value="Genomic_DNA"/>
</dbReference>
<dbReference type="AlphaFoldDB" id="A0A1Z1WR24"/>
<reference evidence="1 2" key="1">
    <citation type="submission" date="2017-05" db="EMBL/GenBank/DDBJ databases">
        <title>Streptomyces alboflavus Genome sequencing and assembly.</title>
        <authorList>
            <person name="Wang Y."/>
            <person name="Du B."/>
            <person name="Ding Y."/>
            <person name="Liu H."/>
            <person name="Hou Q."/>
            <person name="Liu K."/>
            <person name="Wang C."/>
            <person name="Yao L."/>
        </authorList>
    </citation>
    <scope>NUCLEOTIDE SEQUENCE [LARGE SCALE GENOMIC DNA]</scope>
    <source>
        <strain evidence="1 2">MDJK44</strain>
    </source>
</reference>
<organism evidence="1 2">
    <name type="scientific">Streptomyces alboflavus</name>
    <dbReference type="NCBI Taxonomy" id="67267"/>
    <lineage>
        <taxon>Bacteria</taxon>
        <taxon>Bacillati</taxon>
        <taxon>Actinomycetota</taxon>
        <taxon>Actinomycetes</taxon>
        <taxon>Kitasatosporales</taxon>
        <taxon>Streptomycetaceae</taxon>
        <taxon>Streptomyces</taxon>
    </lineage>
</organism>
<name>A0A1Z1WR24_9ACTN</name>
<gene>
    <name evidence="1" type="ORF">SMD44_08336</name>
</gene>
<protein>
    <submittedName>
        <fullName evidence="1">ABC transporter substrate-binding protein</fullName>
    </submittedName>
</protein>
<evidence type="ECO:0000313" key="1">
    <source>
        <dbReference type="EMBL" id="ARX88849.1"/>
    </source>
</evidence>